<evidence type="ECO:0000313" key="5">
    <source>
        <dbReference type="Proteomes" id="UP001190002"/>
    </source>
</evidence>
<protein>
    <recommendedName>
        <fullName evidence="3">Tyr recombinase domain-containing protein</fullName>
    </recommendedName>
</protein>
<evidence type="ECO:0000256" key="2">
    <source>
        <dbReference type="ARBA" id="ARBA00023172"/>
    </source>
</evidence>
<dbReference type="EMBL" id="CATVXE010000024">
    <property type="protein sequence ID" value="CAJ0694610.1"/>
    <property type="molecule type" value="Genomic_DNA"/>
</dbReference>
<dbReference type="PANTHER" id="PTHR30349">
    <property type="entry name" value="PHAGE INTEGRASE-RELATED"/>
    <property type="match status" value="1"/>
</dbReference>
<dbReference type="InterPro" id="IPR013762">
    <property type="entry name" value="Integrase-like_cat_sf"/>
</dbReference>
<accession>A0AAD2AXC3</accession>
<dbReference type="AlphaFoldDB" id="A0AAD2AXC3"/>
<dbReference type="RefSeq" id="WP_175843140.1">
    <property type="nucleotide sequence ID" value="NZ_CATVXE010000024.1"/>
</dbReference>
<dbReference type="GO" id="GO:0003677">
    <property type="term" value="F:DNA binding"/>
    <property type="evidence" value="ECO:0007669"/>
    <property type="project" value="InterPro"/>
</dbReference>
<dbReference type="GO" id="GO:0006310">
    <property type="term" value="P:DNA recombination"/>
    <property type="evidence" value="ECO:0007669"/>
    <property type="project" value="UniProtKB-KW"/>
</dbReference>
<dbReference type="PROSITE" id="PS51898">
    <property type="entry name" value="TYR_RECOMBINASE"/>
    <property type="match status" value="1"/>
</dbReference>
<dbReference type="Proteomes" id="UP001190002">
    <property type="component" value="Unassembled WGS sequence"/>
</dbReference>
<keyword evidence="2" id="KW-0233">DNA recombination</keyword>
<evidence type="ECO:0000256" key="1">
    <source>
        <dbReference type="ARBA" id="ARBA00022908"/>
    </source>
</evidence>
<feature type="domain" description="Tyr recombinase" evidence="3">
    <location>
        <begin position="237"/>
        <end position="412"/>
    </location>
</feature>
<dbReference type="CDD" id="cd00796">
    <property type="entry name" value="INT_Rci_Hp1_C"/>
    <property type="match status" value="1"/>
</dbReference>
<name>A0AAD2AXC3_9RALS</name>
<dbReference type="Gene3D" id="1.10.443.10">
    <property type="entry name" value="Intergrase catalytic core"/>
    <property type="match status" value="1"/>
</dbReference>
<dbReference type="InterPro" id="IPR002104">
    <property type="entry name" value="Integrase_catalytic"/>
</dbReference>
<reference evidence="4" key="1">
    <citation type="submission" date="2023-07" db="EMBL/GenBank/DDBJ databases">
        <authorList>
            <person name="Peeters C."/>
        </authorList>
    </citation>
    <scope>NUCLEOTIDE SEQUENCE</scope>
    <source>
        <strain evidence="4">R-77591</strain>
    </source>
</reference>
<dbReference type="GO" id="GO:0015074">
    <property type="term" value="P:DNA integration"/>
    <property type="evidence" value="ECO:0007669"/>
    <property type="project" value="UniProtKB-KW"/>
</dbReference>
<keyword evidence="1" id="KW-0229">DNA integration</keyword>
<comment type="caution">
    <text evidence="4">The sequence shown here is derived from an EMBL/GenBank/DDBJ whole genome shotgun (WGS) entry which is preliminary data.</text>
</comment>
<organism evidence="4 5">
    <name type="scientific">Ralstonia mannitolilytica</name>
    <dbReference type="NCBI Taxonomy" id="105219"/>
    <lineage>
        <taxon>Bacteria</taxon>
        <taxon>Pseudomonadati</taxon>
        <taxon>Pseudomonadota</taxon>
        <taxon>Betaproteobacteria</taxon>
        <taxon>Burkholderiales</taxon>
        <taxon>Burkholderiaceae</taxon>
        <taxon>Ralstonia</taxon>
    </lineage>
</organism>
<dbReference type="SUPFAM" id="SSF56349">
    <property type="entry name" value="DNA breaking-rejoining enzymes"/>
    <property type="match status" value="1"/>
</dbReference>
<sequence length="470" mass="55319">MSKLPRGIRLAQWLNKDGSTTTKYRVEITRKDWKGKRNNLFDTLNEAKAFLIMSKDKKGQAFIYQIDDEEEELKRKEREKLEQTEYNSSDYSFGYFAKKYLDNYVFNEVADTELKRRNQAMKKAFITKICSISIEDRHITKEEKERDGIEHVETVYRYFKALDVRTEIDHIDINNYIKVRLKGDKKNRAIKPVSVVRELTFISNVFNKLIHFDTKLKDVRNPIKDYDKSLLRNVINVRKRILNEEEELKFFEVINGYSNPQLANICKLSLLTSMRRSEIVYLRKDQIKDNYTYLHLPITKSGKFRDVYLDETAKQFLKNLEPAKKAKDGRFFTYSIMGFGKVFAELMEKNGLKDTHFHDLRRTKISRMLSIGGDSNTILIAKILGFQSVRKFEEIHLTDKHKGLNSQSSMLSSFGHGNIDTNFKHYFNLHLDGVKKLNRLKILKEKKQNNIINQEEESELLSLLLELTSS</sequence>
<dbReference type="PANTHER" id="PTHR30349:SF94">
    <property type="entry name" value="INTEGRASE_RECOMBINASE HI_1414-RELATED"/>
    <property type="match status" value="1"/>
</dbReference>
<dbReference type="InterPro" id="IPR011010">
    <property type="entry name" value="DNA_brk_join_enz"/>
</dbReference>
<evidence type="ECO:0000259" key="3">
    <source>
        <dbReference type="PROSITE" id="PS51898"/>
    </source>
</evidence>
<dbReference type="InterPro" id="IPR050090">
    <property type="entry name" value="Tyrosine_recombinase_XerCD"/>
</dbReference>
<evidence type="ECO:0000313" key="4">
    <source>
        <dbReference type="EMBL" id="CAJ0694610.1"/>
    </source>
</evidence>
<dbReference type="Pfam" id="PF00589">
    <property type="entry name" value="Phage_integrase"/>
    <property type="match status" value="1"/>
</dbReference>
<gene>
    <name evidence="4" type="ORF">R77591_04280</name>
</gene>
<proteinExistence type="predicted"/>